<dbReference type="RefSeq" id="WP_190291997.1">
    <property type="nucleotide sequence ID" value="NZ_JABFCZ010000013.1"/>
</dbReference>
<accession>A0A926NVN7</accession>
<name>A0A926NVN7_9HYPH</name>
<dbReference type="AlphaFoldDB" id="A0A926NVN7"/>
<dbReference type="Proteomes" id="UP000598467">
    <property type="component" value="Unassembled WGS sequence"/>
</dbReference>
<organism evidence="2 3">
    <name type="scientific">Roseibium aggregatum</name>
    <dbReference type="NCBI Taxonomy" id="187304"/>
    <lineage>
        <taxon>Bacteria</taxon>
        <taxon>Pseudomonadati</taxon>
        <taxon>Pseudomonadota</taxon>
        <taxon>Alphaproteobacteria</taxon>
        <taxon>Hyphomicrobiales</taxon>
        <taxon>Stappiaceae</taxon>
        <taxon>Roseibium</taxon>
    </lineage>
</organism>
<feature type="transmembrane region" description="Helical" evidence="1">
    <location>
        <begin position="5"/>
        <end position="25"/>
    </location>
</feature>
<keyword evidence="1" id="KW-1133">Transmembrane helix</keyword>
<reference evidence="2" key="1">
    <citation type="submission" date="2020-05" db="EMBL/GenBank/DDBJ databases">
        <title>Identification of trans-AT polyketide cluster in two marine bacteria, producers of a novel glutaramide-containing polyketide sesbanimide D and analogs.</title>
        <authorList>
            <person name="Kacar D."/>
            <person name="Rodriguez P."/>
            <person name="Canedo L."/>
            <person name="Gonzalez E."/>
            <person name="Galan B."/>
            <person name="De La Calle F."/>
            <person name="Garcia J.L."/>
        </authorList>
    </citation>
    <scope>NUCLEOTIDE SEQUENCE</scope>
    <source>
        <strain evidence="2">PHM038</strain>
    </source>
</reference>
<proteinExistence type="predicted"/>
<keyword evidence="1" id="KW-0472">Membrane</keyword>
<protein>
    <submittedName>
        <fullName evidence="2">Uncharacterized protein</fullName>
    </submittedName>
</protein>
<keyword evidence="1" id="KW-0812">Transmembrane</keyword>
<comment type="caution">
    <text evidence="2">The sequence shown here is derived from an EMBL/GenBank/DDBJ whole genome shotgun (WGS) entry which is preliminary data.</text>
</comment>
<evidence type="ECO:0000313" key="2">
    <source>
        <dbReference type="EMBL" id="MBD1547249.1"/>
    </source>
</evidence>
<evidence type="ECO:0000313" key="3">
    <source>
        <dbReference type="Proteomes" id="UP000598467"/>
    </source>
</evidence>
<dbReference type="InterPro" id="IPR046093">
    <property type="entry name" value="DUF6111"/>
</dbReference>
<dbReference type="Pfam" id="PF19606">
    <property type="entry name" value="DUF6111"/>
    <property type="match status" value="1"/>
</dbReference>
<gene>
    <name evidence="2" type="ORF">HK439_13355</name>
</gene>
<feature type="transmembrane region" description="Helical" evidence="1">
    <location>
        <begin position="40"/>
        <end position="61"/>
    </location>
</feature>
<evidence type="ECO:0000256" key="1">
    <source>
        <dbReference type="SAM" id="Phobius"/>
    </source>
</evidence>
<sequence length="86" mass="9750">MLRIILADIILFLLPFLAYGFWLWLNNKAHVSEHWRRGPMAWLALAGIALVGVSFMILASIKQAPDGAEYRPAHMENGVYVPGHYE</sequence>
<dbReference type="EMBL" id="JABFCZ010000013">
    <property type="protein sequence ID" value="MBD1547249.1"/>
    <property type="molecule type" value="Genomic_DNA"/>
</dbReference>